<accession>A0A392MP62</accession>
<keyword evidence="2" id="KW-1185">Reference proteome</keyword>
<name>A0A392MP62_9FABA</name>
<comment type="caution">
    <text evidence="1">The sequence shown here is derived from an EMBL/GenBank/DDBJ whole genome shotgun (WGS) entry which is preliminary data.</text>
</comment>
<evidence type="ECO:0000313" key="1">
    <source>
        <dbReference type="EMBL" id="MCH88054.1"/>
    </source>
</evidence>
<feature type="non-terminal residue" evidence="1">
    <location>
        <position position="1"/>
    </location>
</feature>
<dbReference type="Gene3D" id="3.40.50.300">
    <property type="entry name" value="P-loop containing nucleotide triphosphate hydrolases"/>
    <property type="match status" value="1"/>
</dbReference>
<reference evidence="1 2" key="1">
    <citation type="journal article" date="2018" name="Front. Plant Sci.">
        <title>Red Clover (Trifolium pratense) and Zigzag Clover (T. medium) - A Picture of Genomic Similarities and Differences.</title>
        <authorList>
            <person name="Dluhosova J."/>
            <person name="Istvanek J."/>
            <person name="Nedelnik J."/>
            <person name="Repkova J."/>
        </authorList>
    </citation>
    <scope>NUCLEOTIDE SEQUENCE [LARGE SCALE GENOMIC DNA]</scope>
    <source>
        <strain evidence="2">cv. 10/8</strain>
        <tissue evidence="1">Leaf</tissue>
    </source>
</reference>
<sequence length="57" mass="5953">GAEEDTLESVIINMADEVGLADKINTVVRSLSGGMKRKLSLGIALIGNSKVGHNDNT</sequence>
<protein>
    <submittedName>
        <fullName evidence="1">ABC transporter A family member 1-like</fullName>
    </submittedName>
</protein>
<evidence type="ECO:0000313" key="2">
    <source>
        <dbReference type="Proteomes" id="UP000265520"/>
    </source>
</evidence>
<dbReference type="EMBL" id="LXQA010013415">
    <property type="protein sequence ID" value="MCH88054.1"/>
    <property type="molecule type" value="Genomic_DNA"/>
</dbReference>
<dbReference type="InterPro" id="IPR027417">
    <property type="entry name" value="P-loop_NTPase"/>
</dbReference>
<proteinExistence type="predicted"/>
<dbReference type="AlphaFoldDB" id="A0A392MP62"/>
<dbReference type="SUPFAM" id="SSF52540">
    <property type="entry name" value="P-loop containing nucleoside triphosphate hydrolases"/>
    <property type="match status" value="1"/>
</dbReference>
<organism evidence="1 2">
    <name type="scientific">Trifolium medium</name>
    <dbReference type="NCBI Taxonomy" id="97028"/>
    <lineage>
        <taxon>Eukaryota</taxon>
        <taxon>Viridiplantae</taxon>
        <taxon>Streptophyta</taxon>
        <taxon>Embryophyta</taxon>
        <taxon>Tracheophyta</taxon>
        <taxon>Spermatophyta</taxon>
        <taxon>Magnoliopsida</taxon>
        <taxon>eudicotyledons</taxon>
        <taxon>Gunneridae</taxon>
        <taxon>Pentapetalae</taxon>
        <taxon>rosids</taxon>
        <taxon>fabids</taxon>
        <taxon>Fabales</taxon>
        <taxon>Fabaceae</taxon>
        <taxon>Papilionoideae</taxon>
        <taxon>50 kb inversion clade</taxon>
        <taxon>NPAAA clade</taxon>
        <taxon>Hologalegina</taxon>
        <taxon>IRL clade</taxon>
        <taxon>Trifolieae</taxon>
        <taxon>Trifolium</taxon>
    </lineage>
</organism>
<dbReference type="Proteomes" id="UP000265520">
    <property type="component" value="Unassembled WGS sequence"/>
</dbReference>
<gene>
    <name evidence="1" type="ORF">A2U01_0008935</name>
</gene>